<sequence>MLTIEACSKQLQPDACGKWSCLSGGKSLYFYVPLSLYASGTGGIRGALPALGADQFDQRDPVEAKDLATSFNWLILSRTIGSSVSRPSFG</sequence>
<proteinExistence type="predicted"/>
<gene>
    <name evidence="1" type="ORF">MLD38_015626</name>
</gene>
<protein>
    <submittedName>
        <fullName evidence="1">Uncharacterized protein</fullName>
    </submittedName>
</protein>
<organism evidence="1 2">
    <name type="scientific">Melastoma candidum</name>
    <dbReference type="NCBI Taxonomy" id="119954"/>
    <lineage>
        <taxon>Eukaryota</taxon>
        <taxon>Viridiplantae</taxon>
        <taxon>Streptophyta</taxon>
        <taxon>Embryophyta</taxon>
        <taxon>Tracheophyta</taxon>
        <taxon>Spermatophyta</taxon>
        <taxon>Magnoliopsida</taxon>
        <taxon>eudicotyledons</taxon>
        <taxon>Gunneridae</taxon>
        <taxon>Pentapetalae</taxon>
        <taxon>rosids</taxon>
        <taxon>malvids</taxon>
        <taxon>Myrtales</taxon>
        <taxon>Melastomataceae</taxon>
        <taxon>Melastomatoideae</taxon>
        <taxon>Melastomateae</taxon>
        <taxon>Melastoma</taxon>
    </lineage>
</organism>
<keyword evidence="2" id="KW-1185">Reference proteome</keyword>
<dbReference type="Proteomes" id="UP001057402">
    <property type="component" value="Chromosome 4"/>
</dbReference>
<evidence type="ECO:0000313" key="1">
    <source>
        <dbReference type="EMBL" id="KAI4378092.1"/>
    </source>
</evidence>
<reference evidence="2" key="1">
    <citation type="journal article" date="2023" name="Front. Plant Sci.">
        <title>Chromosomal-level genome assembly of Melastoma candidum provides insights into trichome evolution.</title>
        <authorList>
            <person name="Zhong Y."/>
            <person name="Wu W."/>
            <person name="Sun C."/>
            <person name="Zou P."/>
            <person name="Liu Y."/>
            <person name="Dai S."/>
            <person name="Zhou R."/>
        </authorList>
    </citation>
    <scope>NUCLEOTIDE SEQUENCE [LARGE SCALE GENOMIC DNA]</scope>
</reference>
<comment type="caution">
    <text evidence="1">The sequence shown here is derived from an EMBL/GenBank/DDBJ whole genome shotgun (WGS) entry which is preliminary data.</text>
</comment>
<name>A0ACB9RI33_9MYRT</name>
<evidence type="ECO:0000313" key="2">
    <source>
        <dbReference type="Proteomes" id="UP001057402"/>
    </source>
</evidence>
<accession>A0ACB9RI33</accession>
<dbReference type="EMBL" id="CM042883">
    <property type="protein sequence ID" value="KAI4378092.1"/>
    <property type="molecule type" value="Genomic_DNA"/>
</dbReference>